<dbReference type="InterPro" id="IPR019428">
    <property type="entry name" value="7TM_GPCR_serpentine_rcpt_Str"/>
</dbReference>
<keyword evidence="1" id="KW-0812">Transmembrane</keyword>
<dbReference type="FunCoup" id="G0PIG6">
    <property type="interactions" value="4"/>
</dbReference>
<evidence type="ECO:0000313" key="3">
    <source>
        <dbReference type="Proteomes" id="UP000008068"/>
    </source>
</evidence>
<feature type="transmembrane region" description="Helical" evidence="1">
    <location>
        <begin position="327"/>
        <end position="347"/>
    </location>
</feature>
<organism evidence="3">
    <name type="scientific">Caenorhabditis brenneri</name>
    <name type="common">Nematode worm</name>
    <dbReference type="NCBI Taxonomy" id="135651"/>
    <lineage>
        <taxon>Eukaryota</taxon>
        <taxon>Metazoa</taxon>
        <taxon>Ecdysozoa</taxon>
        <taxon>Nematoda</taxon>
        <taxon>Chromadorea</taxon>
        <taxon>Rhabditida</taxon>
        <taxon>Rhabditina</taxon>
        <taxon>Rhabditomorpha</taxon>
        <taxon>Rhabditoidea</taxon>
        <taxon>Rhabditidae</taxon>
        <taxon>Peloderinae</taxon>
        <taxon>Caenorhabditis</taxon>
    </lineage>
</organism>
<dbReference type="Pfam" id="PF10326">
    <property type="entry name" value="7TM_GPCR_Str"/>
    <property type="match status" value="1"/>
</dbReference>
<dbReference type="HOGENOM" id="CLU_069216_0_0_1"/>
<keyword evidence="1" id="KW-1133">Transmembrane helix</keyword>
<keyword evidence="1" id="KW-0472">Membrane</keyword>
<feature type="transmembrane region" description="Helical" evidence="1">
    <location>
        <begin position="73"/>
        <end position="94"/>
    </location>
</feature>
<dbReference type="STRING" id="135651.G0PIG6"/>
<feature type="transmembrane region" description="Helical" evidence="1">
    <location>
        <begin position="220"/>
        <end position="245"/>
    </location>
</feature>
<dbReference type="OrthoDB" id="5792363at2759"/>
<dbReference type="EMBL" id="GL380567">
    <property type="protein sequence ID" value="EGT57717.1"/>
    <property type="molecule type" value="Genomic_DNA"/>
</dbReference>
<dbReference type="Gene3D" id="1.20.1070.10">
    <property type="entry name" value="Rhodopsin 7-helix transmembrane proteins"/>
    <property type="match status" value="1"/>
</dbReference>
<evidence type="ECO:0000313" key="2">
    <source>
        <dbReference type="EMBL" id="EGT57717.1"/>
    </source>
</evidence>
<dbReference type="SUPFAM" id="SSF81321">
    <property type="entry name" value="Family A G protein-coupled receptor-like"/>
    <property type="match status" value="1"/>
</dbReference>
<feature type="transmembrane region" description="Helical" evidence="1">
    <location>
        <begin position="152"/>
        <end position="178"/>
    </location>
</feature>
<dbReference type="PANTHER" id="PTHR47758:SF4">
    <property type="entry name" value="SERPENTINE RECEPTOR, CLASS M"/>
    <property type="match status" value="1"/>
</dbReference>
<gene>
    <name evidence="2" type="ORF">CAEBREN_16806</name>
</gene>
<feature type="transmembrane region" description="Helical" evidence="1">
    <location>
        <begin position="36"/>
        <end position="53"/>
    </location>
</feature>
<dbReference type="Proteomes" id="UP000008068">
    <property type="component" value="Unassembled WGS sequence"/>
</dbReference>
<dbReference type="AlphaFoldDB" id="G0PIG6"/>
<dbReference type="InParanoid" id="G0PIG6"/>
<proteinExistence type="predicted"/>
<dbReference type="PANTHER" id="PTHR47758">
    <property type="entry name" value="SERPENTINE RECEPTOR, CLASS M-RELATED"/>
    <property type="match status" value="1"/>
</dbReference>
<sequence length="372" mass="42048">MSTTAAPENDNGSSNQIGPPIELAPIIANYHFYNDLISGVSSIVLNLILLFVVMKRVESATRIFQKVMCVSKLFDILFSLSYIMTAPVFTSIALKPNFSGLMIVNTGWQFNFFCSQLFLSAALILLTQQIFLAPWLYYFRYVQVCRKDGIKFIDVLIVITFNSVFQFFTSICFCYASVPTDSDIDLLKEAANKFMGTTSAFLLLSYTKQYHIWKERISQVVSVISALGYVLSLVLSILIMVFCTIKINLKVRESRNISANLLLLQKRANRILLTQAGVENSVKCIFIKLLIFQFFCPLIFIQFPFYYSVLGPIVGMSQGLATDLLPLLFAWTPVINTLVVFILNAEIRNALVRKQKRITVTSDVRRSVVKAN</sequence>
<dbReference type="eggNOG" id="ENOG502TFWT">
    <property type="taxonomic scope" value="Eukaryota"/>
</dbReference>
<feature type="transmembrane region" description="Helical" evidence="1">
    <location>
        <begin position="117"/>
        <end position="140"/>
    </location>
</feature>
<feature type="transmembrane region" description="Helical" evidence="1">
    <location>
        <begin position="285"/>
        <end position="307"/>
    </location>
</feature>
<protein>
    <submittedName>
        <fullName evidence="2">Uncharacterized protein</fullName>
    </submittedName>
</protein>
<accession>G0PIG6</accession>
<reference evidence="3" key="1">
    <citation type="submission" date="2011-07" db="EMBL/GenBank/DDBJ databases">
        <authorList>
            <consortium name="Caenorhabditis brenneri Sequencing and Analysis Consortium"/>
            <person name="Wilson R.K."/>
        </authorList>
    </citation>
    <scope>NUCLEOTIDE SEQUENCE [LARGE SCALE GENOMIC DNA]</scope>
    <source>
        <strain evidence="3">PB2801</strain>
    </source>
</reference>
<keyword evidence="3" id="KW-1185">Reference proteome</keyword>
<name>G0PIG6_CAEBE</name>
<evidence type="ECO:0000256" key="1">
    <source>
        <dbReference type="SAM" id="Phobius"/>
    </source>
</evidence>